<dbReference type="Proteomes" id="UP001244341">
    <property type="component" value="Chromosome 6b"/>
</dbReference>
<feature type="chain" id="PRO_5046448342" description="MARVEL domain-containing protein" evidence="2">
    <location>
        <begin position="23"/>
        <end position="226"/>
    </location>
</feature>
<accession>A0ABY8U5P2</accession>
<dbReference type="EMBL" id="CP126213">
    <property type="protein sequence ID" value="WIA15767.1"/>
    <property type="molecule type" value="Genomic_DNA"/>
</dbReference>
<feature type="transmembrane region" description="Helical" evidence="1">
    <location>
        <begin position="96"/>
        <end position="115"/>
    </location>
</feature>
<feature type="transmembrane region" description="Helical" evidence="1">
    <location>
        <begin position="62"/>
        <end position="84"/>
    </location>
</feature>
<proteinExistence type="predicted"/>
<keyword evidence="1" id="KW-1133">Transmembrane helix</keyword>
<keyword evidence="4" id="KW-1185">Reference proteome</keyword>
<feature type="transmembrane region" description="Helical" evidence="1">
    <location>
        <begin position="135"/>
        <end position="160"/>
    </location>
</feature>
<sequence>MRAATACLVAVLSLLQIGTAVAVIAITAINLGNVQSLQDVWKLNQKFCLASADPKNMSVCTYIYAVGAVSIVLTILIGLLQLITCNMCGCGKVMDAVFTALACGWWLVAGFITAAHTRAANSARPAIPGSEWRNAVVLLCWATSGLFGALFVVHMLRIGFSCCRKFSKKGQQNDVEKAGLRNNSRAPSAAVELGKEVAARPYMLGRFGGSKQGGGNAGSYLSGPNI</sequence>
<protein>
    <recommendedName>
        <fullName evidence="5">MARVEL domain-containing protein</fullName>
    </recommendedName>
</protein>
<reference evidence="3 4" key="1">
    <citation type="submission" date="2023-05" db="EMBL/GenBank/DDBJ databases">
        <title>A 100% complete, gapless, phased diploid assembly of the Scenedesmus obliquus UTEX 3031 genome.</title>
        <authorList>
            <person name="Biondi T.C."/>
            <person name="Hanschen E.R."/>
            <person name="Kwon T."/>
            <person name="Eng W."/>
            <person name="Kruse C.P.S."/>
            <person name="Koehler S.I."/>
            <person name="Kunde Y."/>
            <person name="Gleasner C.D."/>
            <person name="You Mak K.T."/>
            <person name="Polle J."/>
            <person name="Hovde B.T."/>
            <person name="Starkenburg S.R."/>
        </authorList>
    </citation>
    <scope>NUCLEOTIDE SEQUENCE [LARGE SCALE GENOMIC DNA]</scope>
    <source>
        <strain evidence="3 4">DOE0152z</strain>
    </source>
</reference>
<evidence type="ECO:0000313" key="3">
    <source>
        <dbReference type="EMBL" id="WIA15767.1"/>
    </source>
</evidence>
<evidence type="ECO:0000256" key="2">
    <source>
        <dbReference type="SAM" id="SignalP"/>
    </source>
</evidence>
<feature type="signal peptide" evidence="2">
    <location>
        <begin position="1"/>
        <end position="22"/>
    </location>
</feature>
<evidence type="ECO:0008006" key="5">
    <source>
        <dbReference type="Google" id="ProtNLM"/>
    </source>
</evidence>
<evidence type="ECO:0000313" key="4">
    <source>
        <dbReference type="Proteomes" id="UP001244341"/>
    </source>
</evidence>
<keyword evidence="1" id="KW-0812">Transmembrane</keyword>
<evidence type="ECO:0000256" key="1">
    <source>
        <dbReference type="SAM" id="Phobius"/>
    </source>
</evidence>
<keyword evidence="1" id="KW-0472">Membrane</keyword>
<keyword evidence="2" id="KW-0732">Signal</keyword>
<name>A0ABY8U5P2_TETOB</name>
<organism evidence="3 4">
    <name type="scientific">Tetradesmus obliquus</name>
    <name type="common">Green alga</name>
    <name type="synonym">Acutodesmus obliquus</name>
    <dbReference type="NCBI Taxonomy" id="3088"/>
    <lineage>
        <taxon>Eukaryota</taxon>
        <taxon>Viridiplantae</taxon>
        <taxon>Chlorophyta</taxon>
        <taxon>core chlorophytes</taxon>
        <taxon>Chlorophyceae</taxon>
        <taxon>CS clade</taxon>
        <taxon>Sphaeropleales</taxon>
        <taxon>Scenedesmaceae</taxon>
        <taxon>Tetradesmus</taxon>
    </lineage>
</organism>
<gene>
    <name evidence="3" type="ORF">OEZ85_002382</name>
</gene>